<evidence type="ECO:0000313" key="3">
    <source>
        <dbReference type="Proteomes" id="UP000243081"/>
    </source>
</evidence>
<reference evidence="2 3" key="1">
    <citation type="submission" date="2016-03" db="EMBL/GenBank/DDBJ databases">
        <title>Fine-scale spatial genetic structure of a fungal parasite of coffee scale insects.</title>
        <authorList>
            <person name="Jackson D."/>
            <person name="Zemenick K.A."/>
            <person name="Malloure B."/>
            <person name="Quandt C.A."/>
            <person name="James T.Y."/>
        </authorList>
    </citation>
    <scope>NUCLEOTIDE SEQUENCE [LARGE SCALE GENOMIC DNA]</scope>
    <source>
        <strain evidence="2 3">UM487</strain>
    </source>
</reference>
<name>A0A179IMM3_CORDF</name>
<evidence type="ECO:0000256" key="1">
    <source>
        <dbReference type="SAM" id="MobiDB-lite"/>
    </source>
</evidence>
<evidence type="ECO:0000313" key="2">
    <source>
        <dbReference type="EMBL" id="OAR02950.1"/>
    </source>
</evidence>
<protein>
    <recommendedName>
        <fullName evidence="4">F-box domain-containing protein</fullName>
    </recommendedName>
</protein>
<keyword evidence="3" id="KW-1185">Reference proteome</keyword>
<sequence>MKIVSTRHGLLLNTSGASSNMLLLQLSPEILRLIFEQIGSSFFQKDLRRLTICKQWYEFALPECLRRVVFYGDNLKRLINVGGLSQPSALRNSCEDLSLYIGGDQTRTISPSAQSFARTSTNADTSTALHVVSQDDTLANSQILNNDLVQLSLLIQGSFKLHTLYIRAWSFPPFHIRGSQRDYLSLPTMRSLLSVDHLAALVLDLPVGFCDSSEYQEAGCQLCPTIGALLGNLQSLQLRVRTICPNALKPQSHSHSLPLTKVVVNLSLSTNLPWQTSAIHSKRCGSAGGGMLQLKADLQKQAESLLPRMATPKFLRILTHSLPSIETQVLDVVTGKTMILDDNAAWDQDGRAPEKVSTPEPELSDDALAAFLDSDED</sequence>
<comment type="caution">
    <text evidence="2">The sequence shown here is derived from an EMBL/GenBank/DDBJ whole genome shotgun (WGS) entry which is preliminary data.</text>
</comment>
<dbReference type="AlphaFoldDB" id="A0A179IMM3"/>
<feature type="region of interest" description="Disordered" evidence="1">
    <location>
        <begin position="345"/>
        <end position="365"/>
    </location>
</feature>
<proteinExistence type="predicted"/>
<evidence type="ECO:0008006" key="4">
    <source>
        <dbReference type="Google" id="ProtNLM"/>
    </source>
</evidence>
<dbReference type="EMBL" id="LUKN01000431">
    <property type="protein sequence ID" value="OAR02950.1"/>
    <property type="molecule type" value="Genomic_DNA"/>
</dbReference>
<accession>A0A179IMM3</accession>
<gene>
    <name evidence="2" type="ORF">LLEC1_07652</name>
</gene>
<organism evidence="2 3">
    <name type="scientific">Cordyceps confragosa</name>
    <name type="common">Lecanicillium lecanii</name>
    <dbReference type="NCBI Taxonomy" id="2714763"/>
    <lineage>
        <taxon>Eukaryota</taxon>
        <taxon>Fungi</taxon>
        <taxon>Dikarya</taxon>
        <taxon>Ascomycota</taxon>
        <taxon>Pezizomycotina</taxon>
        <taxon>Sordariomycetes</taxon>
        <taxon>Hypocreomycetidae</taxon>
        <taxon>Hypocreales</taxon>
        <taxon>Cordycipitaceae</taxon>
        <taxon>Akanthomyces</taxon>
    </lineage>
</organism>
<dbReference type="OMA" id="RWYAIAK"/>
<dbReference type="Proteomes" id="UP000243081">
    <property type="component" value="Unassembled WGS sequence"/>
</dbReference>
<dbReference type="OrthoDB" id="3637487at2759"/>